<evidence type="ECO:0000313" key="2">
    <source>
        <dbReference type="Proteomes" id="UP000030185"/>
    </source>
</evidence>
<dbReference type="OrthoDB" id="1116284at2"/>
<reference evidence="1 2" key="1">
    <citation type="submission" date="2014-09" db="EMBL/GenBank/DDBJ databases">
        <title>Sporocytophaga myxococcoides PG-01 genome sequencing.</title>
        <authorList>
            <person name="Liu L."/>
            <person name="Gao P.J."/>
            <person name="Chen G.J."/>
            <person name="Wang L.S."/>
        </authorList>
    </citation>
    <scope>NUCLEOTIDE SEQUENCE [LARGE SCALE GENOMIC DNA]</scope>
    <source>
        <strain evidence="1 2">PG-01</strain>
    </source>
</reference>
<dbReference type="STRING" id="153721.MYP_4389"/>
<comment type="caution">
    <text evidence="1">The sequence shown here is derived from an EMBL/GenBank/DDBJ whole genome shotgun (WGS) entry which is preliminary data.</text>
</comment>
<keyword evidence="2" id="KW-1185">Reference proteome</keyword>
<dbReference type="eggNOG" id="ENOG503091D">
    <property type="taxonomic scope" value="Bacteria"/>
</dbReference>
<name>A0A098LKX1_9BACT</name>
<gene>
    <name evidence="1" type="ORF">MYP_4389</name>
</gene>
<protein>
    <recommendedName>
        <fullName evidence="3">Lipoprotein</fullName>
    </recommendedName>
</protein>
<evidence type="ECO:0000313" key="1">
    <source>
        <dbReference type="EMBL" id="GAL87159.1"/>
    </source>
</evidence>
<organism evidence="1 2">
    <name type="scientific">Sporocytophaga myxococcoides</name>
    <dbReference type="NCBI Taxonomy" id="153721"/>
    <lineage>
        <taxon>Bacteria</taxon>
        <taxon>Pseudomonadati</taxon>
        <taxon>Bacteroidota</taxon>
        <taxon>Cytophagia</taxon>
        <taxon>Cytophagales</taxon>
        <taxon>Cytophagaceae</taxon>
        <taxon>Sporocytophaga</taxon>
    </lineage>
</organism>
<dbReference type="AlphaFoldDB" id="A0A098LKX1"/>
<dbReference type="PROSITE" id="PS51257">
    <property type="entry name" value="PROKAR_LIPOPROTEIN"/>
    <property type="match status" value="1"/>
</dbReference>
<dbReference type="RefSeq" id="WP_045468320.1">
    <property type="nucleotide sequence ID" value="NZ_BBLT01000011.1"/>
</dbReference>
<sequence>MKDRSYILLAILLSACSTHSSTDERLTNSIDSAIVVPDVQVSDKTIQGIMQSIPSPLEISTMIKESGGDYDRGILNKVTNASNYNTTFKKSINLGVFSTDLGYINIYNKSSDALSYISCVKGISDDLGIGQFFDLKAFKRIAENNNNYDSLLLITTSTFEDINRFLKEKKRSEQSILMLSGGWIEALHIALKVHEANHNEDLKEKIGEQKIVLEKIVLLLSNYKVRPEVQSLLTDLEKLNEVYKKVEINYTYQESVMKEVDGVLVVEDQTTSKVIISDDQLNQIRSIVGDLRNRITV</sequence>
<dbReference type="EMBL" id="BBLT01000011">
    <property type="protein sequence ID" value="GAL87159.1"/>
    <property type="molecule type" value="Genomic_DNA"/>
</dbReference>
<proteinExistence type="predicted"/>
<evidence type="ECO:0008006" key="3">
    <source>
        <dbReference type="Google" id="ProtNLM"/>
    </source>
</evidence>
<dbReference type="Proteomes" id="UP000030185">
    <property type="component" value="Unassembled WGS sequence"/>
</dbReference>
<accession>A0A098LKX1</accession>